<keyword evidence="3" id="KW-1185">Reference proteome</keyword>
<dbReference type="AlphaFoldDB" id="A0AAD9KRF6"/>
<proteinExistence type="predicted"/>
<evidence type="ECO:0000313" key="2">
    <source>
        <dbReference type="EMBL" id="KAK2175970.1"/>
    </source>
</evidence>
<accession>A0AAD9KRF6</accession>
<gene>
    <name evidence="2" type="ORF">NP493_692g03000</name>
</gene>
<evidence type="ECO:0000256" key="1">
    <source>
        <dbReference type="SAM" id="SignalP"/>
    </source>
</evidence>
<keyword evidence="1" id="KW-0732">Signal</keyword>
<name>A0AAD9KRF6_RIDPI</name>
<feature type="signal peptide" evidence="1">
    <location>
        <begin position="1"/>
        <end position="18"/>
    </location>
</feature>
<comment type="caution">
    <text evidence="2">The sequence shown here is derived from an EMBL/GenBank/DDBJ whole genome shotgun (WGS) entry which is preliminary data.</text>
</comment>
<feature type="chain" id="PRO_5042041061" description="Secreted protein" evidence="1">
    <location>
        <begin position="19"/>
        <end position="129"/>
    </location>
</feature>
<evidence type="ECO:0008006" key="4">
    <source>
        <dbReference type="Google" id="ProtNLM"/>
    </source>
</evidence>
<protein>
    <recommendedName>
        <fullName evidence="4">Secreted protein</fullName>
    </recommendedName>
</protein>
<evidence type="ECO:0000313" key="3">
    <source>
        <dbReference type="Proteomes" id="UP001209878"/>
    </source>
</evidence>
<dbReference type="Proteomes" id="UP001209878">
    <property type="component" value="Unassembled WGS sequence"/>
</dbReference>
<sequence>MRRFSFLPVVLFVPVACATVIFSSISPRKSCSLLLTLNSEYLLSLSSSCCLLKCTPAAFVPGSSLTSSSSLTTFDFSCSVYALPYIADSNALAASSTFTASLLASVVAGADDWRYLAKNRSSQTTDSAR</sequence>
<dbReference type="EMBL" id="JAODUO010000693">
    <property type="protein sequence ID" value="KAK2175970.1"/>
    <property type="molecule type" value="Genomic_DNA"/>
</dbReference>
<reference evidence="2" key="1">
    <citation type="journal article" date="2023" name="Mol. Biol. Evol.">
        <title>Third-Generation Sequencing Reveals the Adaptive Role of the Epigenome in Three Deep-Sea Polychaetes.</title>
        <authorList>
            <person name="Perez M."/>
            <person name="Aroh O."/>
            <person name="Sun Y."/>
            <person name="Lan Y."/>
            <person name="Juniper S.K."/>
            <person name="Young C.R."/>
            <person name="Angers B."/>
            <person name="Qian P.Y."/>
        </authorList>
    </citation>
    <scope>NUCLEOTIDE SEQUENCE</scope>
    <source>
        <strain evidence="2">R07B-5</strain>
    </source>
</reference>
<organism evidence="2 3">
    <name type="scientific">Ridgeia piscesae</name>
    <name type="common">Tubeworm</name>
    <dbReference type="NCBI Taxonomy" id="27915"/>
    <lineage>
        <taxon>Eukaryota</taxon>
        <taxon>Metazoa</taxon>
        <taxon>Spiralia</taxon>
        <taxon>Lophotrochozoa</taxon>
        <taxon>Annelida</taxon>
        <taxon>Polychaeta</taxon>
        <taxon>Sedentaria</taxon>
        <taxon>Canalipalpata</taxon>
        <taxon>Sabellida</taxon>
        <taxon>Siboglinidae</taxon>
        <taxon>Ridgeia</taxon>
    </lineage>
</organism>